<keyword evidence="9" id="KW-0325">Glycoprotein</keyword>
<dbReference type="Gene3D" id="3.20.20.300">
    <property type="entry name" value="Glycoside hydrolase, family 3, N-terminal domain"/>
    <property type="match status" value="2"/>
</dbReference>
<dbReference type="Proteomes" id="UP000007322">
    <property type="component" value="Chromosome 5"/>
</dbReference>
<evidence type="ECO:0000256" key="7">
    <source>
        <dbReference type="ARBA" id="ARBA00022729"/>
    </source>
</evidence>
<dbReference type="AlphaFoldDB" id="G2QK45"/>
<dbReference type="KEGG" id="mtm:MYCTH_2308667"/>
<dbReference type="EC" id="3.2.1.21" evidence="5"/>
<gene>
    <name evidence="12" type="ORF">MYCTH_2308667</name>
</gene>
<dbReference type="InterPro" id="IPR050288">
    <property type="entry name" value="Cellulose_deg_GH3"/>
</dbReference>
<keyword evidence="8 12" id="KW-0378">Hydrolase</keyword>
<comment type="catalytic activity">
    <reaction evidence="1">
        <text>Hydrolysis of terminal, non-reducing beta-D-glucosyl residues with release of beta-D-glucose.</text>
        <dbReference type="EC" id="3.2.1.21"/>
    </reaction>
</comment>
<evidence type="ECO:0000256" key="9">
    <source>
        <dbReference type="ARBA" id="ARBA00023180"/>
    </source>
</evidence>
<comment type="subcellular location">
    <subcellularLocation>
        <location evidence="2">Secreted</location>
    </subcellularLocation>
</comment>
<dbReference type="InParanoid" id="G2QK45"/>
<evidence type="ECO:0000256" key="6">
    <source>
        <dbReference type="ARBA" id="ARBA00022525"/>
    </source>
</evidence>
<proteinExistence type="inferred from homology"/>
<accession>G2QK45</accession>
<dbReference type="OrthoDB" id="4772465at2759"/>
<reference evidence="12 13" key="1">
    <citation type="journal article" date="2011" name="Nat. Biotechnol.">
        <title>Comparative genomic analysis of the thermophilic biomass-degrading fungi Myceliophthora thermophila and Thielavia terrestris.</title>
        <authorList>
            <person name="Berka R.M."/>
            <person name="Grigoriev I.V."/>
            <person name="Otillar R."/>
            <person name="Salamov A."/>
            <person name="Grimwood J."/>
            <person name="Reid I."/>
            <person name="Ishmael N."/>
            <person name="John T."/>
            <person name="Darmond C."/>
            <person name="Moisan M.-C."/>
            <person name="Henrissat B."/>
            <person name="Coutinho P.M."/>
            <person name="Lombard V."/>
            <person name="Natvig D.O."/>
            <person name="Lindquist E."/>
            <person name="Schmutz J."/>
            <person name="Lucas S."/>
            <person name="Harris P."/>
            <person name="Powlowski J."/>
            <person name="Bellemare A."/>
            <person name="Taylor D."/>
            <person name="Butler G."/>
            <person name="de Vries R.P."/>
            <person name="Allijn I.E."/>
            <person name="van den Brink J."/>
            <person name="Ushinsky S."/>
            <person name="Storms R."/>
            <person name="Powell A.J."/>
            <person name="Paulsen I.T."/>
            <person name="Elbourne L.D.H."/>
            <person name="Baker S.E."/>
            <person name="Magnuson J."/>
            <person name="LaBoissiere S."/>
            <person name="Clutterbuck A.J."/>
            <person name="Martinez D."/>
            <person name="Wogulis M."/>
            <person name="de Leon A.L."/>
            <person name="Rey M.W."/>
            <person name="Tsang A."/>
        </authorList>
    </citation>
    <scope>NUCLEOTIDE SEQUENCE [LARGE SCALE GENOMIC DNA]</scope>
    <source>
        <strain evidence="13">ATCC 42464 / BCRC 31852 / DSM 1799</strain>
    </source>
</reference>
<keyword evidence="7" id="KW-0732">Signal</keyword>
<evidence type="ECO:0000256" key="3">
    <source>
        <dbReference type="ARBA" id="ARBA00004987"/>
    </source>
</evidence>
<dbReference type="RefSeq" id="XP_003665196.1">
    <property type="nucleotide sequence ID" value="XM_003665148.1"/>
</dbReference>
<evidence type="ECO:0000256" key="4">
    <source>
        <dbReference type="ARBA" id="ARBA00005336"/>
    </source>
</evidence>
<evidence type="ECO:0000256" key="1">
    <source>
        <dbReference type="ARBA" id="ARBA00000448"/>
    </source>
</evidence>
<dbReference type="HOGENOM" id="CLU_2265565_0_0_1"/>
<dbReference type="InterPro" id="IPR017853">
    <property type="entry name" value="GH"/>
</dbReference>
<evidence type="ECO:0000256" key="8">
    <source>
        <dbReference type="ARBA" id="ARBA00022801"/>
    </source>
</evidence>
<evidence type="ECO:0000256" key="10">
    <source>
        <dbReference type="ARBA" id="ARBA00023295"/>
    </source>
</evidence>
<comment type="function">
    <text evidence="11">Beta-glucosidases are one of a number of cellulolytic enzymes involved in the degradation of cellulosic biomass. Catalyzes the last step releasing glucose from the inhibitory cellobiose.</text>
</comment>
<evidence type="ECO:0000313" key="12">
    <source>
        <dbReference type="EMBL" id="AEO59951.1"/>
    </source>
</evidence>
<dbReference type="GO" id="GO:0005576">
    <property type="term" value="C:extracellular region"/>
    <property type="evidence" value="ECO:0007669"/>
    <property type="project" value="UniProtKB-SubCell"/>
</dbReference>
<dbReference type="OMA" id="RPTICGA"/>
<dbReference type="InterPro" id="IPR036962">
    <property type="entry name" value="Glyco_hydro_3_N_sf"/>
</dbReference>
<comment type="similarity">
    <text evidence="4">Belongs to the glycosyl hydrolase 3 family.</text>
</comment>
<keyword evidence="6" id="KW-0964">Secreted</keyword>
<dbReference type="GeneID" id="11510956"/>
<dbReference type="GO" id="GO:0008422">
    <property type="term" value="F:beta-glucosidase activity"/>
    <property type="evidence" value="ECO:0007669"/>
    <property type="project" value="UniProtKB-EC"/>
</dbReference>
<evidence type="ECO:0000256" key="2">
    <source>
        <dbReference type="ARBA" id="ARBA00004613"/>
    </source>
</evidence>
<dbReference type="EMBL" id="CP003006">
    <property type="protein sequence ID" value="AEO59951.1"/>
    <property type="molecule type" value="Genomic_DNA"/>
</dbReference>
<dbReference type="VEuPathDB" id="FungiDB:MYCTH_2308667"/>
<evidence type="ECO:0000256" key="5">
    <source>
        <dbReference type="ARBA" id="ARBA00012744"/>
    </source>
</evidence>
<dbReference type="PANTHER" id="PTHR42715:SF12">
    <property type="entry name" value="BETA-GLUCOSIDASE G-RELATED"/>
    <property type="match status" value="1"/>
</dbReference>
<sequence>MPNKPDPSWAAAYAKAIDFLSSLTLTEKVSLTTGTTGWQADRCIGNMGGVPRLGFSRLRGEAIGAEFRGKGIDVMLGPVSGPLGRSPQGGRYWEGFGFVSLRP</sequence>
<dbReference type="SUPFAM" id="SSF51445">
    <property type="entry name" value="(Trans)glycosidases"/>
    <property type="match status" value="1"/>
</dbReference>
<protein>
    <recommendedName>
        <fullName evidence="5">beta-glucosidase</fullName>
        <ecNumber evidence="5">3.2.1.21</ecNumber>
    </recommendedName>
</protein>
<organism evidence="12 13">
    <name type="scientific">Thermothelomyces thermophilus (strain ATCC 42464 / BCRC 31852 / DSM 1799)</name>
    <name type="common">Sporotrichum thermophile</name>
    <dbReference type="NCBI Taxonomy" id="573729"/>
    <lineage>
        <taxon>Eukaryota</taxon>
        <taxon>Fungi</taxon>
        <taxon>Dikarya</taxon>
        <taxon>Ascomycota</taxon>
        <taxon>Pezizomycotina</taxon>
        <taxon>Sordariomycetes</taxon>
        <taxon>Sordariomycetidae</taxon>
        <taxon>Sordariales</taxon>
        <taxon>Chaetomiaceae</taxon>
        <taxon>Thermothelomyces</taxon>
    </lineage>
</organism>
<keyword evidence="10" id="KW-0326">Glycosidase</keyword>
<name>G2QK45_THET4</name>
<keyword evidence="13" id="KW-1185">Reference proteome</keyword>
<comment type="pathway">
    <text evidence="3">Glycan metabolism; cellulose degradation.</text>
</comment>
<dbReference type="PANTHER" id="PTHR42715">
    <property type="entry name" value="BETA-GLUCOSIDASE"/>
    <property type="match status" value="1"/>
</dbReference>
<evidence type="ECO:0000313" key="13">
    <source>
        <dbReference type="Proteomes" id="UP000007322"/>
    </source>
</evidence>
<evidence type="ECO:0000256" key="11">
    <source>
        <dbReference type="ARBA" id="ARBA00024983"/>
    </source>
</evidence>
<dbReference type="GO" id="GO:0009251">
    <property type="term" value="P:glucan catabolic process"/>
    <property type="evidence" value="ECO:0007669"/>
    <property type="project" value="TreeGrafter"/>
</dbReference>